<evidence type="ECO:0000256" key="4">
    <source>
        <dbReference type="ARBA" id="ARBA00038222"/>
    </source>
</evidence>
<dbReference type="KEGG" id="cpoc:100730804"/>
<dbReference type="GO" id="GO:0002682">
    <property type="term" value="P:regulation of immune system process"/>
    <property type="evidence" value="ECO:0007669"/>
    <property type="project" value="TreeGrafter"/>
</dbReference>
<sequence length="337" mass="37016">MAPRTATSHRGFVPWQGLLLTVSLLTFWSPLHNAQMTIKSVPFDAVEGADVLLLVHNLPENIIGYRWYKREKVDSNSHIAAYLVSTNVTRPGPAYSHRETIYPNGSLLIQKVTQQDTGFYTLQAIKSTLQNEEASGQFHVHQLVSPPSISASNMTVAENGSVVLTCLSDDTGISFKWIFENRSLQPSERMNLSQDGSILTIDPVKREDVGEYQCEASNPVSSSRSDPLRLAMISEGKILGAPAGAFAGIVSGVLVVVALAVALGCFLLLKRIRRPSMQHDLGEHWQPVSTSSPDFCNSFTSQVNLPDSKETVPIYEELLISDMNVYCEINHRGDTAS</sequence>
<keyword evidence="5" id="KW-1133">Transmembrane helix</keyword>
<dbReference type="Gene3D" id="2.60.40.10">
    <property type="entry name" value="Immunoglobulins"/>
    <property type="match status" value="2"/>
</dbReference>
<feature type="signal peptide" evidence="6">
    <location>
        <begin position="1"/>
        <end position="34"/>
    </location>
</feature>
<evidence type="ECO:0000313" key="8">
    <source>
        <dbReference type="Ensembl" id="ENSCPOP00000031312.1"/>
    </source>
</evidence>
<dbReference type="PANTHER" id="PTHR44427:SF1">
    <property type="entry name" value="CARCINOEMBRYONIC ANTIGEN-RELATED CELL ADHESION MOLECULE 1"/>
    <property type="match status" value="1"/>
</dbReference>
<keyword evidence="1 6" id="KW-0732">Signal</keyword>
<dbReference type="SMART" id="SM00408">
    <property type="entry name" value="IGc2"/>
    <property type="match status" value="1"/>
</dbReference>
<comment type="similarity">
    <text evidence="4">Belongs to the immunoglobulin superfamily. CEA family.</text>
</comment>
<dbReference type="InterPro" id="IPR013106">
    <property type="entry name" value="Ig_V-set"/>
</dbReference>
<dbReference type="InterPro" id="IPR003598">
    <property type="entry name" value="Ig_sub2"/>
</dbReference>
<dbReference type="Pfam" id="PF07686">
    <property type="entry name" value="V-set"/>
    <property type="match status" value="1"/>
</dbReference>
<dbReference type="GO" id="GO:0005886">
    <property type="term" value="C:plasma membrane"/>
    <property type="evidence" value="ECO:0007669"/>
    <property type="project" value="TreeGrafter"/>
</dbReference>
<dbReference type="EMBL" id="AAKN02048196">
    <property type="status" value="NOT_ANNOTATED_CDS"/>
    <property type="molecule type" value="Genomic_DNA"/>
</dbReference>
<dbReference type="FunFam" id="2.60.40.10:FF:000244">
    <property type="entry name" value="carcinoembryonic antigen-related cell adhesion molecule 16"/>
    <property type="match status" value="1"/>
</dbReference>
<dbReference type="PROSITE" id="PS50835">
    <property type="entry name" value="IG_LIKE"/>
    <property type="match status" value="1"/>
</dbReference>
<organism evidence="8 9">
    <name type="scientific">Cavia porcellus</name>
    <name type="common">Guinea pig</name>
    <dbReference type="NCBI Taxonomy" id="10141"/>
    <lineage>
        <taxon>Eukaryota</taxon>
        <taxon>Metazoa</taxon>
        <taxon>Chordata</taxon>
        <taxon>Craniata</taxon>
        <taxon>Vertebrata</taxon>
        <taxon>Euteleostomi</taxon>
        <taxon>Mammalia</taxon>
        <taxon>Eutheria</taxon>
        <taxon>Euarchontoglires</taxon>
        <taxon>Glires</taxon>
        <taxon>Rodentia</taxon>
        <taxon>Hystricomorpha</taxon>
        <taxon>Caviidae</taxon>
        <taxon>Cavia</taxon>
    </lineage>
</organism>
<dbReference type="InterPro" id="IPR050831">
    <property type="entry name" value="CEA_cell_adhesion"/>
</dbReference>
<dbReference type="FunFam" id="2.60.40.10:FF:000340">
    <property type="entry name" value="Carcinoembryonic antigen-related cell adhesion molecule 1"/>
    <property type="match status" value="1"/>
</dbReference>
<dbReference type="RefSeq" id="XP_013002298.1">
    <property type="nucleotide sequence ID" value="XM_013146844.2"/>
</dbReference>
<dbReference type="GeneTree" id="ENSGT01100000263479"/>
<evidence type="ECO:0000256" key="2">
    <source>
        <dbReference type="ARBA" id="ARBA00023180"/>
    </source>
</evidence>
<dbReference type="OrthoDB" id="6353782at2759"/>
<dbReference type="STRING" id="10141.ENSCPOP00000031312"/>
<dbReference type="SUPFAM" id="SSF48726">
    <property type="entry name" value="Immunoglobulin"/>
    <property type="match status" value="2"/>
</dbReference>
<proteinExistence type="inferred from homology"/>
<dbReference type="Proteomes" id="UP000005447">
    <property type="component" value="Unassembled WGS sequence"/>
</dbReference>
<dbReference type="CDD" id="cd05774">
    <property type="entry name" value="IgV_CEACAM_D1"/>
    <property type="match status" value="1"/>
</dbReference>
<dbReference type="OMA" id="ARPHREC"/>
<reference evidence="8" key="3">
    <citation type="submission" date="2025-09" db="UniProtKB">
        <authorList>
            <consortium name="Ensembl"/>
        </authorList>
    </citation>
    <scope>IDENTIFICATION</scope>
    <source>
        <strain evidence="8">2N</strain>
    </source>
</reference>
<reference evidence="9" key="1">
    <citation type="journal article" date="2011" name="Nature">
        <title>A high-resolution map of human evolutionary constraint using 29 mammals.</title>
        <authorList>
            <person name="Lindblad-Toh K."/>
            <person name="Garber M."/>
            <person name="Zuk O."/>
            <person name="Lin M.F."/>
            <person name="Parker B.J."/>
            <person name="Washietl S."/>
            <person name="Kheradpour P."/>
            <person name="Ernst J."/>
            <person name="Jordan G."/>
            <person name="Mauceli E."/>
            <person name="Ward L.D."/>
            <person name="Lowe C.B."/>
            <person name="Holloway A.K."/>
            <person name="Clamp M."/>
            <person name="Gnerre S."/>
            <person name="Alfoldi J."/>
            <person name="Beal K."/>
            <person name="Chang J."/>
            <person name="Clawson H."/>
            <person name="Cuff J."/>
            <person name="Di Palma F."/>
            <person name="Fitzgerald S."/>
            <person name="Flicek P."/>
            <person name="Guttman M."/>
            <person name="Hubisz M.J."/>
            <person name="Jaffe D.B."/>
            <person name="Jungreis I."/>
            <person name="Kent W.J."/>
            <person name="Kostka D."/>
            <person name="Lara M."/>
            <person name="Martins A.L."/>
            <person name="Massingham T."/>
            <person name="Moltke I."/>
            <person name="Raney B.J."/>
            <person name="Rasmussen M.D."/>
            <person name="Robinson J."/>
            <person name="Stark A."/>
            <person name="Vilella A.J."/>
            <person name="Wen J."/>
            <person name="Xie X."/>
            <person name="Zody M.C."/>
            <person name="Baldwin J."/>
            <person name="Bloom T."/>
            <person name="Chin C.W."/>
            <person name="Heiman D."/>
            <person name="Nicol R."/>
            <person name="Nusbaum C."/>
            <person name="Young S."/>
            <person name="Wilkinson J."/>
            <person name="Worley K.C."/>
            <person name="Kovar C.L."/>
            <person name="Muzny D.M."/>
            <person name="Gibbs R.A."/>
            <person name="Cree A."/>
            <person name="Dihn H.H."/>
            <person name="Fowler G."/>
            <person name="Jhangiani S."/>
            <person name="Joshi V."/>
            <person name="Lee S."/>
            <person name="Lewis L.R."/>
            <person name="Nazareth L.V."/>
            <person name="Okwuonu G."/>
            <person name="Santibanez J."/>
            <person name="Warren W.C."/>
            <person name="Mardis E.R."/>
            <person name="Weinstock G.M."/>
            <person name="Wilson R.K."/>
            <person name="Delehaunty K."/>
            <person name="Dooling D."/>
            <person name="Fronik C."/>
            <person name="Fulton L."/>
            <person name="Fulton B."/>
            <person name="Graves T."/>
            <person name="Minx P."/>
            <person name="Sodergren E."/>
            <person name="Birney E."/>
            <person name="Margulies E.H."/>
            <person name="Herrero J."/>
            <person name="Green E.D."/>
            <person name="Haussler D."/>
            <person name="Siepel A."/>
            <person name="Goldman N."/>
            <person name="Pollard K.S."/>
            <person name="Pedersen J.S."/>
            <person name="Lander E.S."/>
            <person name="Kellis M."/>
        </authorList>
    </citation>
    <scope>NUCLEOTIDE SEQUENCE [LARGE SCALE GENOMIC DNA]</scope>
    <source>
        <strain evidence="9">2N</strain>
    </source>
</reference>
<dbReference type="Bgee" id="ENSCPOG00000030322">
    <property type="expression patterns" value="Expressed in heart and 8 other cell types or tissues"/>
</dbReference>
<reference evidence="8" key="2">
    <citation type="submission" date="2025-08" db="UniProtKB">
        <authorList>
            <consortium name="Ensembl"/>
        </authorList>
    </citation>
    <scope>IDENTIFICATION</scope>
    <source>
        <strain evidence="8">2N</strain>
    </source>
</reference>
<dbReference type="Pfam" id="PF13927">
    <property type="entry name" value="Ig_3"/>
    <property type="match status" value="1"/>
</dbReference>
<dbReference type="InterPro" id="IPR013783">
    <property type="entry name" value="Ig-like_fold"/>
</dbReference>
<keyword evidence="5" id="KW-0472">Membrane</keyword>
<dbReference type="FunCoup" id="A0A286Y181">
    <property type="interactions" value="1"/>
</dbReference>
<accession>A0A286Y181</accession>
<dbReference type="InterPro" id="IPR003599">
    <property type="entry name" value="Ig_sub"/>
</dbReference>
<dbReference type="InterPro" id="IPR036179">
    <property type="entry name" value="Ig-like_dom_sf"/>
</dbReference>
<keyword evidence="2" id="KW-0325">Glycoprotein</keyword>
<dbReference type="Ensembl" id="ENSCPOT00000041589.1">
    <property type="protein sequence ID" value="ENSCPOP00000031312.1"/>
    <property type="gene ID" value="ENSCPOG00000030322.1"/>
</dbReference>
<evidence type="ECO:0000259" key="7">
    <source>
        <dbReference type="PROSITE" id="PS50835"/>
    </source>
</evidence>
<feature type="chain" id="PRO_5011791880" description="Ig-like domain-containing protein" evidence="6">
    <location>
        <begin position="35"/>
        <end position="337"/>
    </location>
</feature>
<evidence type="ECO:0000313" key="9">
    <source>
        <dbReference type="Proteomes" id="UP000005447"/>
    </source>
</evidence>
<evidence type="ECO:0000256" key="1">
    <source>
        <dbReference type="ARBA" id="ARBA00022729"/>
    </source>
</evidence>
<feature type="transmembrane region" description="Helical" evidence="5">
    <location>
        <begin position="245"/>
        <end position="269"/>
    </location>
</feature>
<keyword evidence="3" id="KW-0393">Immunoglobulin domain</keyword>
<evidence type="ECO:0000256" key="6">
    <source>
        <dbReference type="SAM" id="SignalP"/>
    </source>
</evidence>
<dbReference type="InParanoid" id="A0A286Y181"/>
<evidence type="ECO:0000256" key="5">
    <source>
        <dbReference type="SAM" id="Phobius"/>
    </source>
</evidence>
<keyword evidence="9" id="KW-1185">Reference proteome</keyword>
<dbReference type="InterPro" id="IPR007110">
    <property type="entry name" value="Ig-like_dom"/>
</dbReference>
<dbReference type="VEuPathDB" id="HostDB:ENSCPOG00000030322"/>
<keyword evidence="5" id="KW-0812">Transmembrane</keyword>
<dbReference type="GeneID" id="100730804"/>
<dbReference type="SMART" id="SM00409">
    <property type="entry name" value="IG"/>
    <property type="match status" value="2"/>
</dbReference>
<feature type="domain" description="Ig-like" evidence="7">
    <location>
        <begin position="147"/>
        <end position="231"/>
    </location>
</feature>
<gene>
    <name evidence="8" type="primary">LOC100730804</name>
</gene>
<evidence type="ECO:0000256" key="3">
    <source>
        <dbReference type="ARBA" id="ARBA00023319"/>
    </source>
</evidence>
<dbReference type="GO" id="GO:1990782">
    <property type="term" value="F:protein tyrosine kinase binding"/>
    <property type="evidence" value="ECO:0007669"/>
    <property type="project" value="TreeGrafter"/>
</dbReference>
<dbReference type="PANTHER" id="PTHR44427">
    <property type="entry name" value="CARCINOEMBRYONIC ANTIGEN-RELATED CELL ADHESION MOLECULE 19"/>
    <property type="match status" value="1"/>
</dbReference>
<protein>
    <recommendedName>
        <fullName evidence="7">Ig-like domain-containing protein</fullName>
    </recommendedName>
</protein>
<dbReference type="GO" id="GO:0007165">
    <property type="term" value="P:signal transduction"/>
    <property type="evidence" value="ECO:0007669"/>
    <property type="project" value="TreeGrafter"/>
</dbReference>
<dbReference type="GO" id="GO:0009986">
    <property type="term" value="C:cell surface"/>
    <property type="evidence" value="ECO:0007669"/>
    <property type="project" value="TreeGrafter"/>
</dbReference>
<name>A0A286Y181_CAVPO</name>
<dbReference type="AlphaFoldDB" id="A0A286Y181"/>